<dbReference type="AlphaFoldDB" id="A0A1N6DCW6"/>
<protein>
    <submittedName>
        <fullName evidence="8">Starch-binding associating with outer membrane</fullName>
    </submittedName>
</protein>
<dbReference type="Gene3D" id="1.25.40.390">
    <property type="match status" value="1"/>
</dbReference>
<evidence type="ECO:0000259" key="7">
    <source>
        <dbReference type="Pfam" id="PF14322"/>
    </source>
</evidence>
<comment type="subcellular location">
    <subcellularLocation>
        <location evidence="1">Cell outer membrane</location>
    </subcellularLocation>
</comment>
<evidence type="ECO:0000256" key="1">
    <source>
        <dbReference type="ARBA" id="ARBA00004442"/>
    </source>
</evidence>
<dbReference type="EMBL" id="FSRA01000001">
    <property type="protein sequence ID" value="SIN68651.1"/>
    <property type="molecule type" value="Genomic_DNA"/>
</dbReference>
<keyword evidence="9" id="KW-1185">Reference proteome</keyword>
<feature type="domain" description="RagB/SusD" evidence="6">
    <location>
        <begin position="357"/>
        <end position="645"/>
    </location>
</feature>
<dbReference type="Proteomes" id="UP000185003">
    <property type="component" value="Unassembled WGS sequence"/>
</dbReference>
<proteinExistence type="inferred from homology"/>
<feature type="domain" description="SusD-like N-terminal" evidence="7">
    <location>
        <begin position="110"/>
        <end position="238"/>
    </location>
</feature>
<keyword evidence="5" id="KW-0998">Cell outer membrane</keyword>
<dbReference type="STRING" id="536979.SAMN04488055_0624"/>
<gene>
    <name evidence="8" type="ORF">SAMN04488055_0624</name>
</gene>
<comment type="similarity">
    <text evidence="2">Belongs to the SusD family.</text>
</comment>
<dbReference type="SUPFAM" id="SSF48452">
    <property type="entry name" value="TPR-like"/>
    <property type="match status" value="1"/>
</dbReference>
<evidence type="ECO:0000259" key="6">
    <source>
        <dbReference type="Pfam" id="PF07980"/>
    </source>
</evidence>
<dbReference type="RefSeq" id="WP_074237764.1">
    <property type="nucleotide sequence ID" value="NZ_FSRA01000001.1"/>
</dbReference>
<sequence>MKRYQINTTARAWCMFILCLLGITNEGCNKYLDVTPENVGTIDYAFRNRNEAENYLFTCYNNLQQMSNVLGDPGFTTSAEIVYPNDLSERPISDEGFQLIRGTTQNISNPILNYWDGSNMAPNIFQAIRRCNIMLENIDKPIDLSEEEKARWIAETKFLKGYYHYFLARMYGPVPIYKVNQNVTAPIEEIRVKRAPVDSVFNYAVQLMDEAIPDLPVQIANMQQELGRITKVIALSVKAEILATQASPLYNGNPDYARFKNKDGEVLFSATADPAKWQRAAAAAKAAIDEAASLNMKLYTFIQPANLPVLTDSLRKVLTIQNAVTEKWDFNAELIWALNGTFGYQNFCIPRLTTKAVENSTSAAGSFTVPLSTTDLFYTDNGVPINEDKTWDYGRRFELQTGDNANKYFIKSGYTTIRNNFKREVRYYANIGFDGGVWFGNGVTDQNNPLYIEAKGPDSKAGPKDRVRINMLAMWPKKLVNYLTVFNEGVQQSAYRLPRTRLADLYLLYAECLNEASGPSPEVYNYIDLVRQRAGLKGVVESWAQFSSAPNKPTTKDGLREIIHRERRVELCFEGKAGWDLRRWKEMLTVLAPPIQGWSIFQKTNSNFYTLQTLFIPGMTVRDYFWPLSDAALSNNPNLVQTLYW</sequence>
<keyword evidence="3" id="KW-0732">Signal</keyword>
<accession>A0A1N6DCW6</accession>
<dbReference type="InterPro" id="IPR012944">
    <property type="entry name" value="SusD_RagB_dom"/>
</dbReference>
<evidence type="ECO:0000313" key="8">
    <source>
        <dbReference type="EMBL" id="SIN68651.1"/>
    </source>
</evidence>
<evidence type="ECO:0000256" key="2">
    <source>
        <dbReference type="ARBA" id="ARBA00006275"/>
    </source>
</evidence>
<reference evidence="8 9" key="1">
    <citation type="submission" date="2016-11" db="EMBL/GenBank/DDBJ databases">
        <authorList>
            <person name="Jaros S."/>
            <person name="Januszkiewicz K."/>
            <person name="Wedrychowicz H."/>
        </authorList>
    </citation>
    <scope>NUCLEOTIDE SEQUENCE [LARGE SCALE GENOMIC DNA]</scope>
    <source>
        <strain evidence="8 9">DSM 24787</strain>
    </source>
</reference>
<dbReference type="InterPro" id="IPR033985">
    <property type="entry name" value="SusD-like_N"/>
</dbReference>
<evidence type="ECO:0000313" key="9">
    <source>
        <dbReference type="Proteomes" id="UP000185003"/>
    </source>
</evidence>
<dbReference type="Pfam" id="PF14322">
    <property type="entry name" value="SusD-like_3"/>
    <property type="match status" value="1"/>
</dbReference>
<organism evidence="8 9">
    <name type="scientific">Chitinophaga niabensis</name>
    <dbReference type="NCBI Taxonomy" id="536979"/>
    <lineage>
        <taxon>Bacteria</taxon>
        <taxon>Pseudomonadati</taxon>
        <taxon>Bacteroidota</taxon>
        <taxon>Chitinophagia</taxon>
        <taxon>Chitinophagales</taxon>
        <taxon>Chitinophagaceae</taxon>
        <taxon>Chitinophaga</taxon>
    </lineage>
</organism>
<evidence type="ECO:0000256" key="5">
    <source>
        <dbReference type="ARBA" id="ARBA00023237"/>
    </source>
</evidence>
<dbReference type="GO" id="GO:0009279">
    <property type="term" value="C:cell outer membrane"/>
    <property type="evidence" value="ECO:0007669"/>
    <property type="project" value="UniProtKB-SubCell"/>
</dbReference>
<name>A0A1N6DCW6_9BACT</name>
<dbReference type="InterPro" id="IPR011990">
    <property type="entry name" value="TPR-like_helical_dom_sf"/>
</dbReference>
<dbReference type="Pfam" id="PF07980">
    <property type="entry name" value="SusD_RagB"/>
    <property type="match status" value="1"/>
</dbReference>
<evidence type="ECO:0000256" key="4">
    <source>
        <dbReference type="ARBA" id="ARBA00023136"/>
    </source>
</evidence>
<keyword evidence="4" id="KW-0472">Membrane</keyword>
<evidence type="ECO:0000256" key="3">
    <source>
        <dbReference type="ARBA" id="ARBA00022729"/>
    </source>
</evidence>